<feature type="chain" id="PRO_5012862029" evidence="1">
    <location>
        <begin position="21"/>
        <end position="475"/>
    </location>
</feature>
<keyword evidence="3" id="KW-1185">Reference proteome</keyword>
<dbReference type="AlphaFoldDB" id="A0A1M7PGH9"/>
<dbReference type="GO" id="GO:0006508">
    <property type="term" value="P:proteolysis"/>
    <property type="evidence" value="ECO:0007669"/>
    <property type="project" value="InterPro"/>
</dbReference>
<gene>
    <name evidence="2" type="ORF">SAMN05216269_1175</name>
</gene>
<name>A0A1M7PGH9_9FLAO</name>
<dbReference type="Proteomes" id="UP000184092">
    <property type="component" value="Unassembled WGS sequence"/>
</dbReference>
<feature type="signal peptide" evidence="1">
    <location>
        <begin position="1"/>
        <end position="20"/>
    </location>
</feature>
<accession>A0A1M7PGH9</accession>
<dbReference type="InterPro" id="IPR000169">
    <property type="entry name" value="Pept_cys_AS"/>
</dbReference>
<dbReference type="InterPro" id="IPR038765">
    <property type="entry name" value="Papain-like_cys_pep_sf"/>
</dbReference>
<dbReference type="Pfam" id="PF03051">
    <property type="entry name" value="Peptidase_C1_2"/>
    <property type="match status" value="1"/>
</dbReference>
<evidence type="ECO:0000313" key="3">
    <source>
        <dbReference type="Proteomes" id="UP000184092"/>
    </source>
</evidence>
<dbReference type="STRING" id="178356.SAMN05216269_1175"/>
<evidence type="ECO:0000256" key="1">
    <source>
        <dbReference type="SAM" id="SignalP"/>
    </source>
</evidence>
<dbReference type="OrthoDB" id="9814054at2"/>
<reference evidence="3" key="1">
    <citation type="submission" date="2016-11" db="EMBL/GenBank/DDBJ databases">
        <authorList>
            <person name="Varghese N."/>
            <person name="Submissions S."/>
        </authorList>
    </citation>
    <scope>NUCLEOTIDE SEQUENCE [LARGE SCALE GENOMIC DNA]</scope>
    <source>
        <strain evidence="3">CGMCC 1.2749</strain>
    </source>
</reference>
<evidence type="ECO:0000313" key="2">
    <source>
        <dbReference type="EMBL" id="SHN15838.1"/>
    </source>
</evidence>
<dbReference type="InterPro" id="IPR004134">
    <property type="entry name" value="Peptidase_C1B"/>
</dbReference>
<keyword evidence="2" id="KW-0378">Hydrolase</keyword>
<dbReference type="PROSITE" id="PS00139">
    <property type="entry name" value="THIOL_PROTEASE_CYS"/>
    <property type="match status" value="1"/>
</dbReference>
<keyword evidence="1" id="KW-0732">Signal</keyword>
<proteinExistence type="predicted"/>
<protein>
    <submittedName>
        <fullName evidence="2">Bleomycin hydrolase</fullName>
    </submittedName>
</protein>
<dbReference type="SUPFAM" id="SSF54001">
    <property type="entry name" value="Cysteine proteinases"/>
    <property type="match status" value="1"/>
</dbReference>
<dbReference type="EMBL" id="FRCL01000017">
    <property type="protein sequence ID" value="SHN15838.1"/>
    <property type="molecule type" value="Genomic_DNA"/>
</dbReference>
<dbReference type="GO" id="GO:0070005">
    <property type="term" value="F:cysteine-type aminopeptidase activity"/>
    <property type="evidence" value="ECO:0007669"/>
    <property type="project" value="InterPro"/>
</dbReference>
<sequence length="475" mass="53753">MKTKISVSVILLFIGYLSNAQNIKSDPLEGSWIGKTNTKDVSASELVLFRIELKKNLIKGYMDFPDKRLKDISLDKVWRVKDSVFADARKSLGWPDTAPLIFKGVMMPGDSIVDGMWGGNTPLKLSRTNYVFKLKTNTNPQMAGFKIIKLIESTPFKDQQATGDCWSFATTSFIETEAIRLGKKPVVLTPMFFVRPTYINKAENYIRRNGSSFFGEGDLTFSVMKAYKEFGAIPESVYSGKLDSDTKHDHAEMNNALLEKAKFYKNSHGDLTPEIYRRDMDEILTQTLGKVPDTFVYDGKHFTAASFAKEMIGINPDDYVEITSFNHHPFYSRFTLEIEANWNNNQYLNLPLDDFSAVVDDALMHNYSVCWDGDIYEGFNDGFAVLGDSKIITQQIRQTAFDNRTTEDIHNMHIIGIAESGTGKKFYIIKNSGDAKDCGGYLYMSKEYLLLKTISVMVNKNAIPKEIMKKVGKNI</sequence>
<dbReference type="RefSeq" id="WP_084538375.1">
    <property type="nucleotide sequence ID" value="NZ_FRCL01000017.1"/>
</dbReference>
<organism evidence="2 3">
    <name type="scientific">Flavobacterium xinjiangense</name>
    <dbReference type="NCBI Taxonomy" id="178356"/>
    <lineage>
        <taxon>Bacteria</taxon>
        <taxon>Pseudomonadati</taxon>
        <taxon>Bacteroidota</taxon>
        <taxon>Flavobacteriia</taxon>
        <taxon>Flavobacteriales</taxon>
        <taxon>Flavobacteriaceae</taxon>
        <taxon>Flavobacterium</taxon>
    </lineage>
</organism>
<dbReference type="Gene3D" id="3.90.70.10">
    <property type="entry name" value="Cysteine proteinases"/>
    <property type="match status" value="1"/>
</dbReference>